<evidence type="ECO:0000313" key="2">
    <source>
        <dbReference type="EMBL" id="MFC4828249.1"/>
    </source>
</evidence>
<accession>A0ABV9R3U2</accession>
<proteinExistence type="predicted"/>
<gene>
    <name evidence="2" type="ORF">ACFPER_05580</name>
</gene>
<feature type="transmembrane region" description="Helical" evidence="1">
    <location>
        <begin position="12"/>
        <end position="31"/>
    </location>
</feature>
<evidence type="ECO:0008006" key="4">
    <source>
        <dbReference type="Google" id="ProtNLM"/>
    </source>
</evidence>
<organism evidence="2 3">
    <name type="scientific">Agromyces aurantiacus</name>
    <dbReference type="NCBI Taxonomy" id="165814"/>
    <lineage>
        <taxon>Bacteria</taxon>
        <taxon>Bacillati</taxon>
        <taxon>Actinomycetota</taxon>
        <taxon>Actinomycetes</taxon>
        <taxon>Micrococcales</taxon>
        <taxon>Microbacteriaceae</taxon>
        <taxon>Agromyces</taxon>
    </lineage>
</organism>
<feature type="transmembrane region" description="Helical" evidence="1">
    <location>
        <begin position="37"/>
        <end position="58"/>
    </location>
</feature>
<protein>
    <recommendedName>
        <fullName evidence="4">DUF4175 domain-containing protein</fullName>
    </recommendedName>
</protein>
<keyword evidence="1" id="KW-0812">Transmembrane</keyword>
<name>A0ABV9R3U2_9MICO</name>
<keyword evidence="1" id="KW-1133">Transmembrane helix</keyword>
<evidence type="ECO:0000256" key="1">
    <source>
        <dbReference type="SAM" id="Phobius"/>
    </source>
</evidence>
<keyword evidence="3" id="KW-1185">Reference proteome</keyword>
<dbReference type="RefSeq" id="WP_204391240.1">
    <property type="nucleotide sequence ID" value="NZ_JAFBBW010000001.1"/>
</dbReference>
<dbReference type="Proteomes" id="UP001595960">
    <property type="component" value="Unassembled WGS sequence"/>
</dbReference>
<keyword evidence="1" id="KW-0472">Membrane</keyword>
<reference evidence="3" key="1">
    <citation type="journal article" date="2019" name="Int. J. Syst. Evol. Microbiol.">
        <title>The Global Catalogue of Microorganisms (GCM) 10K type strain sequencing project: providing services to taxonomists for standard genome sequencing and annotation.</title>
        <authorList>
            <consortium name="The Broad Institute Genomics Platform"/>
            <consortium name="The Broad Institute Genome Sequencing Center for Infectious Disease"/>
            <person name="Wu L."/>
            <person name="Ma J."/>
        </authorList>
    </citation>
    <scope>NUCLEOTIDE SEQUENCE [LARGE SCALE GENOMIC DNA]</scope>
    <source>
        <strain evidence="3">CGMCC 1.12192</strain>
    </source>
</reference>
<evidence type="ECO:0000313" key="3">
    <source>
        <dbReference type="Proteomes" id="UP001595960"/>
    </source>
</evidence>
<sequence>MADETPTPTPQRFFRACLLLLGGVLALWFALELLTQIWGWLLLIAAIAVIWCIAVWAYRYWWSRRF</sequence>
<comment type="caution">
    <text evidence="2">The sequence shown here is derived from an EMBL/GenBank/DDBJ whole genome shotgun (WGS) entry which is preliminary data.</text>
</comment>
<dbReference type="EMBL" id="JBHSJC010000001">
    <property type="protein sequence ID" value="MFC4828249.1"/>
    <property type="molecule type" value="Genomic_DNA"/>
</dbReference>